<dbReference type="InterPro" id="IPR001293">
    <property type="entry name" value="Znf_TRAF"/>
</dbReference>
<feature type="transmembrane region" description="Helical" evidence="6">
    <location>
        <begin position="840"/>
        <end position="859"/>
    </location>
</feature>
<evidence type="ECO:0000259" key="7">
    <source>
        <dbReference type="PROSITE" id="PS50145"/>
    </source>
</evidence>
<keyword evidence="6" id="KW-0812">Transmembrane</keyword>
<evidence type="ECO:0000256" key="5">
    <source>
        <dbReference type="SAM" id="MobiDB-lite"/>
    </source>
</evidence>
<comment type="caution">
    <text evidence="8">The sequence shown here is derived from an EMBL/GenBank/DDBJ whole genome shotgun (WGS) entry which is preliminary data.</text>
</comment>
<evidence type="ECO:0000313" key="8">
    <source>
        <dbReference type="EMBL" id="CAK9058468.1"/>
    </source>
</evidence>
<dbReference type="PROSITE" id="PS50145">
    <property type="entry name" value="ZF_TRAF"/>
    <property type="match status" value="2"/>
</dbReference>
<proteinExistence type="predicted"/>
<feature type="zinc finger region" description="TRAF-type" evidence="4">
    <location>
        <begin position="323"/>
        <end position="356"/>
    </location>
</feature>
<keyword evidence="3 4" id="KW-0862">Zinc</keyword>
<feature type="region of interest" description="Disordered" evidence="5">
    <location>
        <begin position="97"/>
        <end position="133"/>
    </location>
</feature>
<keyword evidence="2 4" id="KW-0863">Zinc-finger</keyword>
<gene>
    <name evidence="8" type="ORF">CCMP2556_LOCUS28828</name>
</gene>
<feature type="region of interest" description="Disordered" evidence="5">
    <location>
        <begin position="520"/>
        <end position="543"/>
    </location>
</feature>
<accession>A0ABP0N3U9</accession>
<dbReference type="InterPro" id="IPR013083">
    <property type="entry name" value="Znf_RING/FYVE/PHD"/>
</dbReference>
<name>A0ABP0N3U9_9DINO</name>
<dbReference type="Proteomes" id="UP001642484">
    <property type="component" value="Unassembled WGS sequence"/>
</dbReference>
<dbReference type="Gene3D" id="3.30.40.10">
    <property type="entry name" value="Zinc/RING finger domain, C3HC4 (zinc finger)"/>
    <property type="match status" value="2"/>
</dbReference>
<evidence type="ECO:0000256" key="6">
    <source>
        <dbReference type="SAM" id="Phobius"/>
    </source>
</evidence>
<dbReference type="SUPFAM" id="SSF49599">
    <property type="entry name" value="TRAF domain-like"/>
    <property type="match status" value="2"/>
</dbReference>
<evidence type="ECO:0000256" key="2">
    <source>
        <dbReference type="ARBA" id="ARBA00022771"/>
    </source>
</evidence>
<dbReference type="InterPro" id="IPR003961">
    <property type="entry name" value="FN3_dom"/>
</dbReference>
<feature type="domain" description="TRAF-type" evidence="7">
    <location>
        <begin position="1137"/>
        <end position="1189"/>
    </location>
</feature>
<evidence type="ECO:0000313" key="9">
    <source>
        <dbReference type="Proteomes" id="UP001642484"/>
    </source>
</evidence>
<keyword evidence="6" id="KW-0472">Membrane</keyword>
<evidence type="ECO:0000256" key="3">
    <source>
        <dbReference type="ARBA" id="ARBA00022833"/>
    </source>
</evidence>
<feature type="transmembrane region" description="Helical" evidence="6">
    <location>
        <begin position="665"/>
        <end position="685"/>
    </location>
</feature>
<keyword evidence="9" id="KW-1185">Reference proteome</keyword>
<dbReference type="EMBL" id="CAXAMN010021361">
    <property type="protein sequence ID" value="CAK9058468.1"/>
    <property type="molecule type" value="Genomic_DNA"/>
</dbReference>
<protein>
    <recommendedName>
        <fullName evidence="7">TRAF-type domain-containing protein</fullName>
    </recommendedName>
</protein>
<evidence type="ECO:0000256" key="1">
    <source>
        <dbReference type="ARBA" id="ARBA00022723"/>
    </source>
</evidence>
<organism evidence="8 9">
    <name type="scientific">Durusdinium trenchii</name>
    <dbReference type="NCBI Taxonomy" id="1381693"/>
    <lineage>
        <taxon>Eukaryota</taxon>
        <taxon>Sar</taxon>
        <taxon>Alveolata</taxon>
        <taxon>Dinophyceae</taxon>
        <taxon>Suessiales</taxon>
        <taxon>Symbiodiniaceae</taxon>
        <taxon>Durusdinium</taxon>
    </lineage>
</organism>
<feature type="transmembrane region" description="Helical" evidence="6">
    <location>
        <begin position="803"/>
        <end position="820"/>
    </location>
</feature>
<keyword evidence="6" id="KW-1133">Transmembrane helix</keyword>
<feature type="compositionally biased region" description="Basic residues" evidence="5">
    <location>
        <begin position="113"/>
        <end position="123"/>
    </location>
</feature>
<reference evidence="8 9" key="1">
    <citation type="submission" date="2024-02" db="EMBL/GenBank/DDBJ databases">
        <authorList>
            <person name="Chen Y."/>
            <person name="Shah S."/>
            <person name="Dougan E. K."/>
            <person name="Thang M."/>
            <person name="Chan C."/>
        </authorList>
    </citation>
    <scope>NUCLEOTIDE SEQUENCE [LARGE SCALE GENOMIC DNA]</scope>
</reference>
<feature type="domain" description="TRAF-type" evidence="7">
    <location>
        <begin position="323"/>
        <end position="356"/>
    </location>
</feature>
<feature type="zinc finger region" description="TRAF-type" evidence="4">
    <location>
        <begin position="1137"/>
        <end position="1189"/>
    </location>
</feature>
<sequence>MSLRSPCAKLTAPSRRWFIRRMRLDCLGGIFKKSVKLPVSPGKVPIYVMLQLDWLSDDGQSLRYKEQLQRQLSAAKRAGIKGVMAWKPGGFVRCVRPETEQTTPESCRGPLRGSKRVDRRRAPRGVDARRGPPMAEPELLEQWLSEVPKEQPDELWPPPLWPGHFCKKSLLQLRDSSGLAAQSPPYSFAVRYDLRPLTKQMGEKSAYLMLMDGETLRRIGKGSGLDLIAATKSWIARTALCAPPQLLARNAQGKLTGEIVVQPDPHLYSNSEGVLLMTVVLTTDIKDTHLWQPAGDLMSYRLGSPPVQCGLCGTTVALRELYAHQNECPEVMVPCPRCDKRVLIRHLSAHQKGDDCLSSTGMATQTVDLDTEDVGSQCVTPALLPVGVQTSYSSAMLAPKLVCEEPVAALVPFLALRWAPPTPQVRQLLTEYQLTVSEFVGEQWKLLRVELLDIERLERSSGSGELRHELTQLRPGTKYRLELQLRACDGALGPIRARAVLTIHTLSRLAGFEGLSEEERSSLSTAMESGKGRPESLSVREQATQAGPGFVQGACKSEMCREIGVQAFPKVCTESACQVDPVVAGRTDTACGPEWPSLSSCGVQCKVKSCDSSSQCEVKSVQSSCQAQFPSRQQTGDAKADLEMDVYSGVPGWREVLLQAGFVDLLRFLLVFFGNGLALAGILLAELPSQELWPMLASLIAILPFNALEPLGQPSGDGDSWDDWQRAAVVGLTPDALQLYRAPMQPGGRRFTGVVGPAPESGAPTGAVRKVPGTAELCAVQCPMCRQLSPIPRMGDLWRSTRFLLYCHLPQLVLASWLLGRRLAALGSDLDYGRAAIHGGAVAAHAILVFWIFGYWILYRCRRRAQQLKVADLSAELDVDTVKLRWEGIQEVLCEAWFVVFHSFDRKNILRIEMLPSEPLNQLPSDPALELHGIPSGHFWISVLSWHRSGGLSMPLAMGHCEIPGNEEEEELKGPRKSCVDAQTEAYPKVHDVGTDPLHVLRPTADAECQNVAISVDAVTQFPPCPVELVDAATAPAERTSSEHRRSASGSAVGCFDLPVPLRPEDQASSSTPEGAKGLWLSWAPVGLQELAPRLVAQARLVGGEDLVFAAMGVNRANFQLEAGRYELLLSCELGHCQAEVLRCPHPRCQQRFWANDLQAHLSRCAWQPRMCSRAADGCDWQGTSDELEEHELECLALELHCRHQHFGCRWVGPATAESQHLKVCEVHQLTTLIEELDALLNEACPDFRHPEMLKHLARLAEYRRFVRPGTWKEWKSAGSCCNCMKVMDRKEKGLQCEAANSHLCWTCMPNHIDWKSLREARPGSK</sequence>
<evidence type="ECO:0000256" key="4">
    <source>
        <dbReference type="PROSITE-ProRule" id="PRU00207"/>
    </source>
</evidence>
<dbReference type="CDD" id="cd00063">
    <property type="entry name" value="FN3"/>
    <property type="match status" value="1"/>
</dbReference>
<keyword evidence="1 4" id="KW-0479">Metal-binding</keyword>